<dbReference type="GeneID" id="63827857"/>
<dbReference type="OrthoDB" id="1470711at2759"/>
<dbReference type="InterPro" id="IPR014017">
    <property type="entry name" value="DNA_helicase_UvrD-like_C"/>
</dbReference>
<dbReference type="PANTHER" id="PTHR11070:SF2">
    <property type="entry name" value="ATP-DEPENDENT DNA HELICASE SRS2"/>
    <property type="match status" value="1"/>
</dbReference>
<comment type="catalytic activity">
    <reaction evidence="8">
        <text>Couples ATP hydrolysis with the unwinding of duplex DNA by translocating in the 3'-5' direction.</text>
        <dbReference type="EC" id="5.6.2.4"/>
    </reaction>
</comment>
<evidence type="ECO:0000256" key="5">
    <source>
        <dbReference type="ARBA" id="ARBA00022840"/>
    </source>
</evidence>
<organism evidence="14 15">
    <name type="scientific">Laetiporus sulphureus 93-53</name>
    <dbReference type="NCBI Taxonomy" id="1314785"/>
    <lineage>
        <taxon>Eukaryota</taxon>
        <taxon>Fungi</taxon>
        <taxon>Dikarya</taxon>
        <taxon>Basidiomycota</taxon>
        <taxon>Agaricomycotina</taxon>
        <taxon>Agaricomycetes</taxon>
        <taxon>Polyporales</taxon>
        <taxon>Laetiporus</taxon>
    </lineage>
</organism>
<evidence type="ECO:0000256" key="8">
    <source>
        <dbReference type="ARBA" id="ARBA00034617"/>
    </source>
</evidence>
<name>A0A165DAE6_9APHY</name>
<dbReference type="Proteomes" id="UP000076871">
    <property type="component" value="Unassembled WGS sequence"/>
</dbReference>
<evidence type="ECO:0000313" key="14">
    <source>
        <dbReference type="EMBL" id="KZT04434.1"/>
    </source>
</evidence>
<evidence type="ECO:0000256" key="10">
    <source>
        <dbReference type="ARBA" id="ARBA00048988"/>
    </source>
</evidence>
<dbReference type="FunCoup" id="A0A165DAE6">
    <property type="interactions" value="288"/>
</dbReference>
<dbReference type="GO" id="GO:0003677">
    <property type="term" value="F:DNA binding"/>
    <property type="evidence" value="ECO:0007669"/>
    <property type="project" value="UniProtKB-KW"/>
</dbReference>
<sequence>MYPQYFLQRRLPRVRARGIAINHLQDLNAEQRQAVFHPCDIPLQILAGPGTGKTRVLTARIADMILNRDLPPRSICAVTFTNKAAVELRERLYELVGDEASQIRTGTFHGLCTVFLRKYADFAGLSSHFTVCGAGDRQKVISDILKSKEDFQPLQRSVKVLESMLSKMKGRGHTAEDFLQYDFDITRYHFSDVRIAPSLGDIHRLIGEVFERYETSMKTNSSLDFDDLITQGVKLFSQAHPLSRWCRHLFVDEFQDTDAMQYTLIRHLAIENNGLTIAGDPDQSIYGWRSAEIENFNRMRRDFPHTERIALEVNYRSTGAILKASMAIIEQDCNRVSKTLRSNNERGATPLYRTFVDRNEEAKFLANEIRRIIGESRGKWHYGDVAILVRTASLTRYLETALLEHGIPYRLFAGTRFFDRSEIMDLLAYLQLVDNDHFRPAFNRVINRPTRSIGEKTLSAIYLNADRIKISPLKLVEQIHDDLVPDVKPSAKKKLTSFVETIRKLRKLANAGSPPSELLNILVESIEYQSYLKQTEENWEDRWQNVQELINFASEPQNIPLRRFLQETMLTTNADAQINDDVEQKVTIATCHMAKGLEWPIVMVPSVVNGSFPASFSSDVDEERRLLFVACTRAQEYLHLTNAETKTVPDVSMDVARPREHAARSKTQL</sequence>
<dbReference type="GO" id="GO:0005634">
    <property type="term" value="C:nucleus"/>
    <property type="evidence" value="ECO:0007669"/>
    <property type="project" value="TreeGrafter"/>
</dbReference>
<comment type="similarity">
    <text evidence="1">Belongs to the helicase family. UvrD subfamily.</text>
</comment>
<keyword evidence="3 11" id="KW-0378">Hydrolase</keyword>
<evidence type="ECO:0000256" key="11">
    <source>
        <dbReference type="PROSITE-ProRule" id="PRU00560"/>
    </source>
</evidence>
<dbReference type="STRING" id="1314785.A0A165DAE6"/>
<dbReference type="InterPro" id="IPR014016">
    <property type="entry name" value="UvrD-like_ATP-bd"/>
</dbReference>
<dbReference type="Pfam" id="PF13361">
    <property type="entry name" value="UvrD_C"/>
    <property type="match status" value="1"/>
</dbReference>
<dbReference type="Pfam" id="PF00580">
    <property type="entry name" value="UvrD-helicase"/>
    <property type="match status" value="1"/>
</dbReference>
<evidence type="ECO:0000259" key="13">
    <source>
        <dbReference type="PROSITE" id="PS51217"/>
    </source>
</evidence>
<dbReference type="AlphaFoldDB" id="A0A165DAE6"/>
<dbReference type="PROSITE" id="PS51217">
    <property type="entry name" value="UVRD_HELICASE_CTER"/>
    <property type="match status" value="1"/>
</dbReference>
<evidence type="ECO:0000256" key="2">
    <source>
        <dbReference type="ARBA" id="ARBA00022741"/>
    </source>
</evidence>
<dbReference type="GO" id="GO:0043138">
    <property type="term" value="F:3'-5' DNA helicase activity"/>
    <property type="evidence" value="ECO:0007669"/>
    <property type="project" value="UniProtKB-EC"/>
</dbReference>
<keyword evidence="6" id="KW-0238">DNA-binding</keyword>
<dbReference type="GO" id="GO:0000725">
    <property type="term" value="P:recombinational repair"/>
    <property type="evidence" value="ECO:0007669"/>
    <property type="project" value="TreeGrafter"/>
</dbReference>
<dbReference type="InterPro" id="IPR000212">
    <property type="entry name" value="DNA_helicase_UvrD/REP"/>
</dbReference>
<dbReference type="EMBL" id="KV427636">
    <property type="protein sequence ID" value="KZT04434.1"/>
    <property type="molecule type" value="Genomic_DNA"/>
</dbReference>
<comment type="catalytic activity">
    <reaction evidence="10">
        <text>ATP + H2O = ADP + phosphate + H(+)</text>
        <dbReference type="Rhea" id="RHEA:13065"/>
        <dbReference type="ChEBI" id="CHEBI:15377"/>
        <dbReference type="ChEBI" id="CHEBI:15378"/>
        <dbReference type="ChEBI" id="CHEBI:30616"/>
        <dbReference type="ChEBI" id="CHEBI:43474"/>
        <dbReference type="ChEBI" id="CHEBI:456216"/>
        <dbReference type="EC" id="5.6.2.4"/>
    </reaction>
</comment>
<dbReference type="SUPFAM" id="SSF52540">
    <property type="entry name" value="P-loop containing nucleoside triphosphate hydrolases"/>
    <property type="match status" value="1"/>
</dbReference>
<dbReference type="RefSeq" id="XP_040762174.1">
    <property type="nucleotide sequence ID" value="XM_040910828.1"/>
</dbReference>
<protein>
    <recommendedName>
        <fullName evidence="9">DNA 3'-5' helicase</fullName>
        <ecNumber evidence="9">5.6.2.4</ecNumber>
    </recommendedName>
</protein>
<dbReference type="InParanoid" id="A0A165DAE6"/>
<dbReference type="Gene3D" id="3.40.50.300">
    <property type="entry name" value="P-loop containing nucleotide triphosphate hydrolases"/>
    <property type="match status" value="2"/>
</dbReference>
<keyword evidence="4 11" id="KW-0347">Helicase</keyword>
<evidence type="ECO:0000259" key="12">
    <source>
        <dbReference type="PROSITE" id="PS51198"/>
    </source>
</evidence>
<evidence type="ECO:0000256" key="6">
    <source>
        <dbReference type="ARBA" id="ARBA00023125"/>
    </source>
</evidence>
<dbReference type="EC" id="5.6.2.4" evidence="9"/>
<dbReference type="PROSITE" id="PS51198">
    <property type="entry name" value="UVRD_HELICASE_ATP_BIND"/>
    <property type="match status" value="1"/>
</dbReference>
<evidence type="ECO:0000256" key="7">
    <source>
        <dbReference type="ARBA" id="ARBA00023235"/>
    </source>
</evidence>
<proteinExistence type="inferred from homology"/>
<keyword evidence="5 11" id="KW-0067">ATP-binding</keyword>
<evidence type="ECO:0000256" key="9">
    <source>
        <dbReference type="ARBA" id="ARBA00034808"/>
    </source>
</evidence>
<feature type="domain" description="UvrD-like helicase ATP-binding" evidence="12">
    <location>
        <begin position="26"/>
        <end position="318"/>
    </location>
</feature>
<dbReference type="Gene3D" id="1.10.486.10">
    <property type="entry name" value="PCRA, domain 4"/>
    <property type="match status" value="1"/>
</dbReference>
<evidence type="ECO:0000256" key="3">
    <source>
        <dbReference type="ARBA" id="ARBA00022801"/>
    </source>
</evidence>
<keyword evidence="15" id="KW-1185">Reference proteome</keyword>
<dbReference type="GO" id="GO:0016787">
    <property type="term" value="F:hydrolase activity"/>
    <property type="evidence" value="ECO:0007669"/>
    <property type="project" value="UniProtKB-UniRule"/>
</dbReference>
<dbReference type="PANTHER" id="PTHR11070">
    <property type="entry name" value="UVRD / RECB / PCRA DNA HELICASE FAMILY MEMBER"/>
    <property type="match status" value="1"/>
</dbReference>
<dbReference type="Gene3D" id="1.10.10.160">
    <property type="match status" value="1"/>
</dbReference>
<feature type="domain" description="UvrD-like helicase C-terminal" evidence="13">
    <location>
        <begin position="319"/>
        <end position="596"/>
    </location>
</feature>
<dbReference type="CDD" id="cd17932">
    <property type="entry name" value="DEXQc_UvrD"/>
    <property type="match status" value="1"/>
</dbReference>
<evidence type="ECO:0000256" key="4">
    <source>
        <dbReference type="ARBA" id="ARBA00022806"/>
    </source>
</evidence>
<gene>
    <name evidence="14" type="ORF">LAESUDRAFT_737893</name>
</gene>
<dbReference type="InterPro" id="IPR013986">
    <property type="entry name" value="DExx_box_DNA_helicase_dom_sf"/>
</dbReference>
<keyword evidence="7" id="KW-0413">Isomerase</keyword>
<reference evidence="14 15" key="1">
    <citation type="journal article" date="2016" name="Mol. Biol. Evol.">
        <title>Comparative Genomics of Early-Diverging Mushroom-Forming Fungi Provides Insights into the Origins of Lignocellulose Decay Capabilities.</title>
        <authorList>
            <person name="Nagy L.G."/>
            <person name="Riley R."/>
            <person name="Tritt A."/>
            <person name="Adam C."/>
            <person name="Daum C."/>
            <person name="Floudas D."/>
            <person name="Sun H."/>
            <person name="Yadav J.S."/>
            <person name="Pangilinan J."/>
            <person name="Larsson K.H."/>
            <person name="Matsuura K."/>
            <person name="Barry K."/>
            <person name="Labutti K."/>
            <person name="Kuo R."/>
            <person name="Ohm R.A."/>
            <person name="Bhattacharya S.S."/>
            <person name="Shirouzu T."/>
            <person name="Yoshinaga Y."/>
            <person name="Martin F.M."/>
            <person name="Grigoriev I.V."/>
            <person name="Hibbett D.S."/>
        </authorList>
    </citation>
    <scope>NUCLEOTIDE SEQUENCE [LARGE SCALE GENOMIC DNA]</scope>
    <source>
        <strain evidence="14 15">93-53</strain>
    </source>
</reference>
<feature type="binding site" evidence="11">
    <location>
        <begin position="47"/>
        <end position="54"/>
    </location>
    <ligand>
        <name>ATP</name>
        <dbReference type="ChEBI" id="CHEBI:30616"/>
    </ligand>
</feature>
<accession>A0A165DAE6</accession>
<dbReference type="GO" id="GO:0005524">
    <property type="term" value="F:ATP binding"/>
    <property type="evidence" value="ECO:0007669"/>
    <property type="project" value="UniProtKB-UniRule"/>
</dbReference>
<dbReference type="InterPro" id="IPR027417">
    <property type="entry name" value="P-loop_NTPase"/>
</dbReference>
<evidence type="ECO:0000256" key="1">
    <source>
        <dbReference type="ARBA" id="ARBA00009922"/>
    </source>
</evidence>
<keyword evidence="2 11" id="KW-0547">Nucleotide-binding</keyword>
<evidence type="ECO:0000313" key="15">
    <source>
        <dbReference type="Proteomes" id="UP000076871"/>
    </source>
</evidence>